<evidence type="ECO:0000256" key="1">
    <source>
        <dbReference type="SAM" id="MobiDB-lite"/>
    </source>
</evidence>
<dbReference type="InParanoid" id="A0A6M4H957"/>
<organism evidence="3 4">
    <name type="scientific">Usitatibacter palustris</name>
    <dbReference type="NCBI Taxonomy" id="2732487"/>
    <lineage>
        <taxon>Bacteria</taxon>
        <taxon>Pseudomonadati</taxon>
        <taxon>Pseudomonadota</taxon>
        <taxon>Betaproteobacteria</taxon>
        <taxon>Nitrosomonadales</taxon>
        <taxon>Usitatibacteraceae</taxon>
        <taxon>Usitatibacter</taxon>
    </lineage>
</organism>
<dbReference type="EMBL" id="CP053073">
    <property type="protein sequence ID" value="QJR14567.1"/>
    <property type="molecule type" value="Genomic_DNA"/>
</dbReference>
<keyword evidence="4" id="KW-1185">Reference proteome</keyword>
<dbReference type="Proteomes" id="UP000503096">
    <property type="component" value="Chromosome"/>
</dbReference>
<dbReference type="Gene3D" id="2.60.200.20">
    <property type="match status" value="1"/>
</dbReference>
<protein>
    <recommendedName>
        <fullName evidence="2">FHA domain-containing protein</fullName>
    </recommendedName>
</protein>
<dbReference type="PROSITE" id="PS50006">
    <property type="entry name" value="FHA_DOMAIN"/>
    <property type="match status" value="1"/>
</dbReference>
<dbReference type="Pfam" id="PF00498">
    <property type="entry name" value="FHA"/>
    <property type="match status" value="1"/>
</dbReference>
<dbReference type="SUPFAM" id="SSF49879">
    <property type="entry name" value="SMAD/FHA domain"/>
    <property type="match status" value="2"/>
</dbReference>
<proteinExistence type="predicted"/>
<dbReference type="RefSeq" id="WP_171161305.1">
    <property type="nucleotide sequence ID" value="NZ_CP053073.1"/>
</dbReference>
<dbReference type="InterPro" id="IPR000253">
    <property type="entry name" value="FHA_dom"/>
</dbReference>
<accession>A0A6M4H957</accession>
<evidence type="ECO:0000259" key="2">
    <source>
        <dbReference type="PROSITE" id="PS50006"/>
    </source>
</evidence>
<dbReference type="PANTHER" id="PTHR23308">
    <property type="entry name" value="NUCLEAR INHIBITOR OF PROTEIN PHOSPHATASE-1"/>
    <property type="match status" value="1"/>
</dbReference>
<feature type="domain" description="FHA" evidence="2">
    <location>
        <begin position="23"/>
        <end position="72"/>
    </location>
</feature>
<feature type="compositionally biased region" description="Pro residues" evidence="1">
    <location>
        <begin position="151"/>
        <end position="169"/>
    </location>
</feature>
<dbReference type="InterPro" id="IPR008984">
    <property type="entry name" value="SMAD_FHA_dom_sf"/>
</dbReference>
<name>A0A6M4H957_9PROT</name>
<dbReference type="InterPro" id="IPR050923">
    <property type="entry name" value="Cell_Proc_Reg/RNA_Proc"/>
</dbReference>
<evidence type="ECO:0000313" key="4">
    <source>
        <dbReference type="Proteomes" id="UP000503096"/>
    </source>
</evidence>
<reference evidence="3 4" key="1">
    <citation type="submission" date="2020-04" db="EMBL/GenBank/DDBJ databases">
        <title>Usitatibacter rugosus gen. nov., sp. nov. and Usitatibacter palustris sp. nov., novel members of Usitatibacteraceae fam. nov. within the order Nitrosomonadales isolated from soil.</title>
        <authorList>
            <person name="Huber K.J."/>
            <person name="Neumann-Schaal M."/>
            <person name="Geppert A."/>
            <person name="Luckner M."/>
            <person name="Wanner G."/>
            <person name="Overmann J."/>
        </authorList>
    </citation>
    <scope>NUCLEOTIDE SEQUENCE [LARGE SCALE GENOMIC DNA]</scope>
    <source>
        <strain evidence="3 4">Swamp67</strain>
    </source>
</reference>
<dbReference type="AlphaFoldDB" id="A0A6M4H957"/>
<dbReference type="CDD" id="cd00060">
    <property type="entry name" value="FHA"/>
    <property type="match status" value="1"/>
</dbReference>
<evidence type="ECO:0000313" key="3">
    <source>
        <dbReference type="EMBL" id="QJR14567.1"/>
    </source>
</evidence>
<dbReference type="KEGG" id="upl:DSM104440_01368"/>
<feature type="region of interest" description="Disordered" evidence="1">
    <location>
        <begin position="114"/>
        <end position="181"/>
    </location>
</feature>
<dbReference type="SMART" id="SM00240">
    <property type="entry name" value="FHA"/>
    <property type="match status" value="1"/>
</dbReference>
<sequence length="273" mass="28198">MAKLILSVDGQVLKEHTLSKERTLIGRKPHNDIQIDNLAVSGEHAAIITILNDSFIEDLGSTNGTMVNGKPVKKHFLQNNDVIEIGKHKLKYFNDAPTATSAADFEKTMIIRSPKAAPPPAAAAPAAPNLGDTQTGMKAFVPEPKAAATVPPAPSPVAPPAPPPPPPAAAAPAAAGGGAAGGASSLREAAIQVLSGAAAGRTLDLTKNLTTIGKPGLQVAVITKRPNGYFVTHVEGATYPTLNGASLGAQAHMLNDHDLIEIAGVKMEFFYKP</sequence>
<gene>
    <name evidence="3" type="ORF">DSM104440_01368</name>
</gene>
<feature type="compositionally biased region" description="Low complexity" evidence="1">
    <location>
        <begin position="141"/>
        <end position="150"/>
    </location>
</feature>